<gene>
    <name evidence="4" type="ORF">LZC95_47525</name>
</gene>
<sequence>MDLGGSSPTLPGLRTIAAVPPPPVPRLDPPWSLRPVDPQGADLELVHAWMRAEHVAKYLRQPWSREQWREELTRQLQGAHELPCLLRRDTQPIMYLEIYRAAQDPVADCYPARPHDLGLHLAIGDRALVGMGIARTVLPRIIDALWRADPRCTCILVEPDVGNAAAIRTFLASGFEPRGEITLPNKTALLLTISRRQEDVSREPE</sequence>
<protein>
    <submittedName>
        <fullName evidence="4">Acetyltransferase</fullName>
    </submittedName>
</protein>
<comment type="pathway">
    <text evidence="1">Siderophore biosynthesis.</text>
</comment>
<reference evidence="4 5" key="1">
    <citation type="submission" date="2021-12" db="EMBL/GenBank/DDBJ databases">
        <title>Discovery of the Pendulisporaceae a myxobacterial family with distinct sporulation behavior and unique specialized metabolism.</title>
        <authorList>
            <person name="Garcia R."/>
            <person name="Popoff A."/>
            <person name="Bader C.D."/>
            <person name="Loehr J."/>
            <person name="Walesch S."/>
            <person name="Walt C."/>
            <person name="Boldt J."/>
            <person name="Bunk B."/>
            <person name="Haeckl F.J.F.P.J."/>
            <person name="Gunesch A.P."/>
            <person name="Birkelbach J."/>
            <person name="Nuebel U."/>
            <person name="Pietschmann T."/>
            <person name="Bach T."/>
            <person name="Mueller R."/>
        </authorList>
    </citation>
    <scope>NUCLEOTIDE SEQUENCE [LARGE SCALE GENOMIC DNA]</scope>
    <source>
        <strain evidence="4 5">MSr12523</strain>
    </source>
</reference>
<proteinExistence type="predicted"/>
<dbReference type="Proteomes" id="UP001379533">
    <property type="component" value="Chromosome"/>
</dbReference>
<accession>A0ABZ2KTA7</accession>
<dbReference type="InterPro" id="IPR016181">
    <property type="entry name" value="Acyl_CoA_acyltransferase"/>
</dbReference>
<dbReference type="SUPFAM" id="SSF55729">
    <property type="entry name" value="Acyl-CoA N-acyltransferases (Nat)"/>
    <property type="match status" value="1"/>
</dbReference>
<evidence type="ECO:0000313" key="4">
    <source>
        <dbReference type="EMBL" id="WXB00281.1"/>
    </source>
</evidence>
<dbReference type="RefSeq" id="WP_394850917.1">
    <property type="nucleotide sequence ID" value="NZ_CP089982.1"/>
</dbReference>
<evidence type="ECO:0000313" key="5">
    <source>
        <dbReference type="Proteomes" id="UP001379533"/>
    </source>
</evidence>
<name>A0ABZ2KTA7_9BACT</name>
<evidence type="ECO:0000259" key="3">
    <source>
        <dbReference type="SMART" id="SM01006"/>
    </source>
</evidence>
<keyword evidence="5" id="KW-1185">Reference proteome</keyword>
<dbReference type="Pfam" id="PF13523">
    <property type="entry name" value="Acetyltransf_8"/>
    <property type="match status" value="1"/>
</dbReference>
<dbReference type="SMART" id="SM01006">
    <property type="entry name" value="AlcB"/>
    <property type="match status" value="1"/>
</dbReference>
<organism evidence="4 5">
    <name type="scientific">Pendulispora brunnea</name>
    <dbReference type="NCBI Taxonomy" id="2905690"/>
    <lineage>
        <taxon>Bacteria</taxon>
        <taxon>Pseudomonadati</taxon>
        <taxon>Myxococcota</taxon>
        <taxon>Myxococcia</taxon>
        <taxon>Myxococcales</taxon>
        <taxon>Sorangiineae</taxon>
        <taxon>Pendulisporaceae</taxon>
        <taxon>Pendulispora</taxon>
    </lineage>
</organism>
<dbReference type="PANTHER" id="PTHR31438">
    <property type="entry name" value="LYSINE N-ACYLTRANSFERASE C17G9.06C-RELATED"/>
    <property type="match status" value="1"/>
</dbReference>
<evidence type="ECO:0000256" key="2">
    <source>
        <dbReference type="SAM" id="MobiDB-lite"/>
    </source>
</evidence>
<feature type="domain" description="Acyltransferase MbtK/IucB-like conserved" evidence="3">
    <location>
        <begin position="34"/>
        <end position="82"/>
    </location>
</feature>
<feature type="region of interest" description="Disordered" evidence="2">
    <location>
        <begin position="1"/>
        <end position="21"/>
    </location>
</feature>
<dbReference type="PANTHER" id="PTHR31438:SF1">
    <property type="entry name" value="LYSINE N-ACYLTRANSFERASE C17G9.06C-RELATED"/>
    <property type="match status" value="1"/>
</dbReference>
<evidence type="ECO:0000256" key="1">
    <source>
        <dbReference type="ARBA" id="ARBA00004924"/>
    </source>
</evidence>
<dbReference type="EMBL" id="CP089982">
    <property type="protein sequence ID" value="WXB00281.1"/>
    <property type="molecule type" value="Genomic_DNA"/>
</dbReference>
<dbReference type="Gene3D" id="3.40.630.30">
    <property type="match status" value="1"/>
</dbReference>
<dbReference type="InterPro" id="IPR019432">
    <property type="entry name" value="Acyltransferase_MbtK/IucB-like"/>
</dbReference>